<feature type="compositionally biased region" description="Polar residues" evidence="1">
    <location>
        <begin position="1"/>
        <end position="10"/>
    </location>
</feature>
<proteinExistence type="predicted"/>
<evidence type="ECO:0000256" key="1">
    <source>
        <dbReference type="SAM" id="MobiDB-lite"/>
    </source>
</evidence>
<evidence type="ECO:0000313" key="2">
    <source>
        <dbReference type="EMBL" id="KAI4536601.1"/>
    </source>
</evidence>
<evidence type="ECO:0000313" key="3">
    <source>
        <dbReference type="Proteomes" id="UP001214576"/>
    </source>
</evidence>
<reference evidence="2" key="1">
    <citation type="submission" date="2022-03" db="EMBL/GenBank/DDBJ databases">
        <title>Genomic analyses of argali, domestic sheep and their hybrids provide insights into chromosomal evolution, heterosis and genetic basis of agronomic traits.</title>
        <authorList>
            <person name="Li M."/>
        </authorList>
    </citation>
    <scope>NUCLEOTIDE SEQUENCE</scope>
    <source>
        <strain evidence="2">CAU-MHL-2022a</strain>
        <tissue evidence="2">Skin</tissue>
    </source>
</reference>
<sequence>MTKSKTQALSQGVRYRKRGPEEKTKRETHISPVKSNVWDPEKQLPECQRAFVKRLRRELSLQTPRSRRGLVSQLRDRLVEGRLRSPIFDSTVIRNTGTACDQAPLAQSS</sequence>
<dbReference type="AlphaFoldDB" id="A0AAD4U028"/>
<feature type="compositionally biased region" description="Basic and acidic residues" evidence="1">
    <location>
        <begin position="18"/>
        <end position="29"/>
    </location>
</feature>
<keyword evidence="3" id="KW-1185">Reference proteome</keyword>
<dbReference type="Proteomes" id="UP001214576">
    <property type="component" value="Unassembled WGS sequence"/>
</dbReference>
<protein>
    <submittedName>
        <fullName evidence="2">Uncharacterized protein</fullName>
    </submittedName>
</protein>
<organism evidence="2 3">
    <name type="scientific">Ovis ammon polii</name>
    <dbReference type="NCBI Taxonomy" id="230172"/>
    <lineage>
        <taxon>Eukaryota</taxon>
        <taxon>Metazoa</taxon>
        <taxon>Chordata</taxon>
        <taxon>Craniata</taxon>
        <taxon>Vertebrata</taxon>
        <taxon>Euteleostomi</taxon>
        <taxon>Mammalia</taxon>
        <taxon>Eutheria</taxon>
        <taxon>Laurasiatheria</taxon>
        <taxon>Artiodactyla</taxon>
        <taxon>Ruminantia</taxon>
        <taxon>Pecora</taxon>
        <taxon>Bovidae</taxon>
        <taxon>Caprinae</taxon>
        <taxon>Ovis</taxon>
    </lineage>
</organism>
<dbReference type="EMBL" id="JAKZEL010000015">
    <property type="protein sequence ID" value="KAI4536601.1"/>
    <property type="molecule type" value="Genomic_DNA"/>
</dbReference>
<name>A0AAD4U028_OVIAM</name>
<comment type="caution">
    <text evidence="2">The sequence shown here is derived from an EMBL/GenBank/DDBJ whole genome shotgun (WGS) entry which is preliminary data.</text>
</comment>
<accession>A0AAD4U028</accession>
<gene>
    <name evidence="2" type="ORF">MG293_012804</name>
</gene>
<feature type="region of interest" description="Disordered" evidence="1">
    <location>
        <begin position="1"/>
        <end position="37"/>
    </location>
</feature>